<evidence type="ECO:0000259" key="6">
    <source>
        <dbReference type="PROSITE" id="PS01033"/>
    </source>
</evidence>
<dbReference type="InterPro" id="IPR012292">
    <property type="entry name" value="Globin/Proto"/>
</dbReference>
<evidence type="ECO:0000256" key="3">
    <source>
        <dbReference type="ARBA" id="ARBA00022723"/>
    </source>
</evidence>
<protein>
    <submittedName>
        <fullName evidence="7">Bacterial hemoglobin</fullName>
    </submittedName>
</protein>
<dbReference type="GO" id="GO:0008941">
    <property type="term" value="F:nitric oxide dioxygenase NAD(P)H activity"/>
    <property type="evidence" value="ECO:0007669"/>
    <property type="project" value="TreeGrafter"/>
</dbReference>
<dbReference type="RefSeq" id="WP_099244580.1">
    <property type="nucleotide sequence ID" value="NZ_FXXP01000001.1"/>
</dbReference>
<name>A0A238J8M7_9RHOB</name>
<keyword evidence="1 5" id="KW-0349">Heme</keyword>
<dbReference type="InterPro" id="IPR009050">
    <property type="entry name" value="Globin-like_sf"/>
</dbReference>
<evidence type="ECO:0000313" key="8">
    <source>
        <dbReference type="Proteomes" id="UP000225972"/>
    </source>
</evidence>
<dbReference type="Gene3D" id="1.10.490.10">
    <property type="entry name" value="Globins"/>
    <property type="match status" value="1"/>
</dbReference>
<dbReference type="PANTHER" id="PTHR43396">
    <property type="entry name" value="FLAVOHEMOPROTEIN"/>
    <property type="match status" value="1"/>
</dbReference>
<dbReference type="GO" id="GO:0046210">
    <property type="term" value="P:nitric oxide catabolic process"/>
    <property type="evidence" value="ECO:0007669"/>
    <property type="project" value="TreeGrafter"/>
</dbReference>
<dbReference type="PANTHER" id="PTHR43396:SF3">
    <property type="entry name" value="FLAVOHEMOPROTEIN"/>
    <property type="match status" value="1"/>
</dbReference>
<comment type="similarity">
    <text evidence="5">Belongs to the globin family.</text>
</comment>
<dbReference type="CDD" id="cd12131">
    <property type="entry name" value="HGbI-like"/>
    <property type="match status" value="1"/>
</dbReference>
<dbReference type="SUPFAM" id="SSF46458">
    <property type="entry name" value="Globin-like"/>
    <property type="match status" value="1"/>
</dbReference>
<dbReference type="PROSITE" id="PS01033">
    <property type="entry name" value="GLOBIN"/>
    <property type="match status" value="1"/>
</dbReference>
<evidence type="ECO:0000256" key="4">
    <source>
        <dbReference type="ARBA" id="ARBA00023004"/>
    </source>
</evidence>
<accession>A0A238J8M7</accession>
<evidence type="ECO:0000313" key="7">
    <source>
        <dbReference type="EMBL" id="SMX26302.1"/>
    </source>
</evidence>
<evidence type="ECO:0000256" key="5">
    <source>
        <dbReference type="RuleBase" id="RU000356"/>
    </source>
</evidence>
<dbReference type="GO" id="GO:0005344">
    <property type="term" value="F:oxygen carrier activity"/>
    <property type="evidence" value="ECO:0007669"/>
    <property type="project" value="UniProtKB-KW"/>
</dbReference>
<reference evidence="8" key="1">
    <citation type="submission" date="2017-05" db="EMBL/GenBank/DDBJ databases">
        <authorList>
            <person name="Rodrigo-Torres L."/>
            <person name="Arahal R. D."/>
            <person name="Lucena T."/>
        </authorList>
    </citation>
    <scope>NUCLEOTIDE SEQUENCE [LARGE SCALE GENOMIC DNA]</scope>
    <source>
        <strain evidence="8">CECT 8649</strain>
    </source>
</reference>
<dbReference type="Proteomes" id="UP000225972">
    <property type="component" value="Unassembled WGS sequence"/>
</dbReference>
<gene>
    <name evidence="7" type="primary">vhb</name>
    <name evidence="7" type="ORF">TRP8649_00375</name>
</gene>
<keyword evidence="3" id="KW-0479">Metal-binding</keyword>
<dbReference type="GO" id="GO:0046872">
    <property type="term" value="F:metal ion binding"/>
    <property type="evidence" value="ECO:0007669"/>
    <property type="project" value="UniProtKB-KW"/>
</dbReference>
<dbReference type="GO" id="GO:0019825">
    <property type="term" value="F:oxygen binding"/>
    <property type="evidence" value="ECO:0007669"/>
    <property type="project" value="InterPro"/>
</dbReference>
<sequence length="139" mass="15207">MTPEQISLVQDSFKKVAPIAGPAADIFYDKLFEIAPQVRSLFPDDMSDQKKKLMQMIGVAVNGLTNLDAILPAVQDLGRRHNDYDVTPEHYDYVGEALIFALGKGLGDDFTDEVKAAWVETYTTLASVMIAAQKDAVAA</sequence>
<dbReference type="Pfam" id="PF00042">
    <property type="entry name" value="Globin"/>
    <property type="match status" value="1"/>
</dbReference>
<keyword evidence="5" id="KW-0813">Transport</keyword>
<dbReference type="AlphaFoldDB" id="A0A238J8M7"/>
<dbReference type="GO" id="GO:0071949">
    <property type="term" value="F:FAD binding"/>
    <property type="evidence" value="ECO:0007669"/>
    <property type="project" value="TreeGrafter"/>
</dbReference>
<dbReference type="InterPro" id="IPR000971">
    <property type="entry name" value="Globin"/>
</dbReference>
<organism evidence="7 8">
    <name type="scientific">Pelagimonas phthalicica</name>
    <dbReference type="NCBI Taxonomy" id="1037362"/>
    <lineage>
        <taxon>Bacteria</taxon>
        <taxon>Pseudomonadati</taxon>
        <taxon>Pseudomonadota</taxon>
        <taxon>Alphaproteobacteria</taxon>
        <taxon>Rhodobacterales</taxon>
        <taxon>Roseobacteraceae</taxon>
        <taxon>Pelagimonas</taxon>
    </lineage>
</organism>
<dbReference type="OrthoDB" id="3213438at2"/>
<dbReference type="GO" id="GO:0020037">
    <property type="term" value="F:heme binding"/>
    <property type="evidence" value="ECO:0007669"/>
    <property type="project" value="InterPro"/>
</dbReference>
<keyword evidence="2 5" id="KW-0561">Oxygen transport</keyword>
<feature type="domain" description="Globin" evidence="6">
    <location>
        <begin position="1"/>
        <end position="134"/>
    </location>
</feature>
<evidence type="ECO:0000256" key="2">
    <source>
        <dbReference type="ARBA" id="ARBA00022621"/>
    </source>
</evidence>
<dbReference type="EMBL" id="FXXP01000001">
    <property type="protein sequence ID" value="SMX26302.1"/>
    <property type="molecule type" value="Genomic_DNA"/>
</dbReference>
<keyword evidence="4" id="KW-0408">Iron</keyword>
<evidence type="ECO:0000256" key="1">
    <source>
        <dbReference type="ARBA" id="ARBA00022617"/>
    </source>
</evidence>
<keyword evidence="8" id="KW-1185">Reference proteome</keyword>
<proteinExistence type="inferred from homology"/>
<dbReference type="GO" id="GO:0071500">
    <property type="term" value="P:cellular response to nitrosative stress"/>
    <property type="evidence" value="ECO:0007669"/>
    <property type="project" value="TreeGrafter"/>
</dbReference>